<gene>
    <name evidence="2" type="ORF">DTO57_04555</name>
</gene>
<keyword evidence="1" id="KW-1133">Transmembrane helix</keyword>
<keyword evidence="1" id="KW-0472">Membrane</keyword>
<evidence type="ECO:0000313" key="3">
    <source>
        <dbReference type="Proteomes" id="UP000253508"/>
    </source>
</evidence>
<keyword evidence="1" id="KW-0812">Transmembrane</keyword>
<accession>A0A367Y8F2</accession>
<proteinExistence type="predicted"/>
<dbReference type="PANTHER" id="PTHR33406:SF13">
    <property type="entry name" value="MEMBRANE PROTEIN YDFJ"/>
    <property type="match status" value="1"/>
</dbReference>
<evidence type="ECO:0000313" key="2">
    <source>
        <dbReference type="EMBL" id="RCK61890.1"/>
    </source>
</evidence>
<dbReference type="AlphaFoldDB" id="A0A367Y8F2"/>
<dbReference type="Proteomes" id="UP000253508">
    <property type="component" value="Unassembled WGS sequence"/>
</dbReference>
<dbReference type="PANTHER" id="PTHR33406">
    <property type="entry name" value="MEMBRANE PROTEIN MJ1562-RELATED"/>
    <property type="match status" value="1"/>
</dbReference>
<comment type="caution">
    <text evidence="2">The sequence shown here is derived from an EMBL/GenBank/DDBJ whole genome shotgun (WGS) entry which is preliminary data.</text>
</comment>
<dbReference type="RefSeq" id="WP_114116991.1">
    <property type="nucleotide sequence ID" value="NZ_BMHU01000004.1"/>
</dbReference>
<dbReference type="InterPro" id="IPR050545">
    <property type="entry name" value="Mycobact_MmpL"/>
</dbReference>
<sequence>MDITQKITTVLPIYLAVAIGLSLLILIIAFRSVLVPIIATVGFVLSLPATLGSLTAIYQFGWFEELFGVHNPGPIISFLPIILIGILFGLASEPGRAGTD</sequence>
<feature type="transmembrane region" description="Helical" evidence="1">
    <location>
        <begin position="73"/>
        <end position="91"/>
    </location>
</feature>
<evidence type="ECO:0000256" key="1">
    <source>
        <dbReference type="SAM" id="Phobius"/>
    </source>
</evidence>
<evidence type="ECO:0008006" key="4">
    <source>
        <dbReference type="Google" id="ProtNLM"/>
    </source>
</evidence>
<dbReference type="SUPFAM" id="SSF82866">
    <property type="entry name" value="Multidrug efflux transporter AcrB transmembrane domain"/>
    <property type="match status" value="1"/>
</dbReference>
<name>A0A367Y8F2_9MICO</name>
<keyword evidence="3" id="KW-1185">Reference proteome</keyword>
<feature type="transmembrane region" description="Helical" evidence="1">
    <location>
        <begin position="12"/>
        <end position="30"/>
    </location>
</feature>
<organism evidence="2 3">
    <name type="scientific">Microbacterium sorbitolivorans</name>
    <dbReference type="NCBI Taxonomy" id="1867410"/>
    <lineage>
        <taxon>Bacteria</taxon>
        <taxon>Bacillati</taxon>
        <taxon>Actinomycetota</taxon>
        <taxon>Actinomycetes</taxon>
        <taxon>Micrococcales</taxon>
        <taxon>Microbacteriaceae</taxon>
        <taxon>Microbacterium</taxon>
    </lineage>
</organism>
<dbReference type="GO" id="GO:0005886">
    <property type="term" value="C:plasma membrane"/>
    <property type="evidence" value="ECO:0007669"/>
    <property type="project" value="TreeGrafter"/>
</dbReference>
<feature type="transmembrane region" description="Helical" evidence="1">
    <location>
        <begin position="37"/>
        <end position="61"/>
    </location>
</feature>
<protein>
    <recommendedName>
        <fullName evidence="4">L-lactate permease</fullName>
    </recommendedName>
</protein>
<dbReference type="EMBL" id="QORO01000001">
    <property type="protein sequence ID" value="RCK61890.1"/>
    <property type="molecule type" value="Genomic_DNA"/>
</dbReference>
<reference evidence="2 3" key="1">
    <citation type="submission" date="2018-07" db="EMBL/GenBank/DDBJ databases">
        <title>Microbacterium endoborsara sp. nov., a novel actinobacterium isolated from Borszczowia aralocaspica.</title>
        <authorList>
            <person name="An D."/>
        </authorList>
    </citation>
    <scope>NUCLEOTIDE SEQUENCE [LARGE SCALE GENOMIC DNA]</scope>
    <source>
        <strain evidence="2 3">C1.15228</strain>
    </source>
</reference>